<evidence type="ECO:0000313" key="2">
    <source>
        <dbReference type="EMBL" id="KAJ0203264.1"/>
    </source>
</evidence>
<keyword evidence="3" id="KW-1185">Reference proteome</keyword>
<organism evidence="2 3">
    <name type="scientific">Lactuca sativa</name>
    <name type="common">Garden lettuce</name>
    <dbReference type="NCBI Taxonomy" id="4236"/>
    <lineage>
        <taxon>Eukaryota</taxon>
        <taxon>Viridiplantae</taxon>
        <taxon>Streptophyta</taxon>
        <taxon>Embryophyta</taxon>
        <taxon>Tracheophyta</taxon>
        <taxon>Spermatophyta</taxon>
        <taxon>Magnoliopsida</taxon>
        <taxon>eudicotyledons</taxon>
        <taxon>Gunneridae</taxon>
        <taxon>Pentapetalae</taxon>
        <taxon>asterids</taxon>
        <taxon>campanulids</taxon>
        <taxon>Asterales</taxon>
        <taxon>Asteraceae</taxon>
        <taxon>Cichorioideae</taxon>
        <taxon>Cichorieae</taxon>
        <taxon>Lactucinae</taxon>
        <taxon>Lactuca</taxon>
    </lineage>
</organism>
<dbReference type="Proteomes" id="UP000235145">
    <property type="component" value="Unassembled WGS sequence"/>
</dbReference>
<comment type="caution">
    <text evidence="2">The sequence shown here is derived from an EMBL/GenBank/DDBJ whole genome shotgun (WGS) entry which is preliminary data.</text>
</comment>
<sequence length="85" mass="9382">MAWLLALDGSKLDAKEDLGVNNNLRNGIAELEFFLVKEKSVVGNIENALSNSKKTIRRYNMVVVFLVLGLEAFSVLALDALKKCV</sequence>
<keyword evidence="1" id="KW-0812">Transmembrane</keyword>
<dbReference type="EMBL" id="NBSK02000005">
    <property type="protein sequence ID" value="KAJ0203264.1"/>
    <property type="molecule type" value="Genomic_DNA"/>
</dbReference>
<evidence type="ECO:0000256" key="1">
    <source>
        <dbReference type="SAM" id="Phobius"/>
    </source>
</evidence>
<gene>
    <name evidence="2" type="ORF">LSAT_V11C500244300</name>
</gene>
<proteinExistence type="predicted"/>
<protein>
    <submittedName>
        <fullName evidence="2">Uncharacterized protein</fullName>
    </submittedName>
</protein>
<dbReference type="AlphaFoldDB" id="A0A9R1VDH0"/>
<accession>A0A9R1VDH0</accession>
<reference evidence="2 3" key="1">
    <citation type="journal article" date="2017" name="Nat. Commun.">
        <title>Genome assembly with in vitro proximity ligation data and whole-genome triplication in lettuce.</title>
        <authorList>
            <person name="Reyes-Chin-Wo S."/>
            <person name="Wang Z."/>
            <person name="Yang X."/>
            <person name="Kozik A."/>
            <person name="Arikit S."/>
            <person name="Song C."/>
            <person name="Xia L."/>
            <person name="Froenicke L."/>
            <person name="Lavelle D.O."/>
            <person name="Truco M.J."/>
            <person name="Xia R."/>
            <person name="Zhu S."/>
            <person name="Xu C."/>
            <person name="Xu H."/>
            <person name="Xu X."/>
            <person name="Cox K."/>
            <person name="Korf I."/>
            <person name="Meyers B.C."/>
            <person name="Michelmore R.W."/>
        </authorList>
    </citation>
    <scope>NUCLEOTIDE SEQUENCE [LARGE SCALE GENOMIC DNA]</scope>
    <source>
        <strain evidence="3">cv. Salinas</strain>
        <tissue evidence="2">Seedlings</tissue>
    </source>
</reference>
<keyword evidence="1" id="KW-0472">Membrane</keyword>
<feature type="transmembrane region" description="Helical" evidence="1">
    <location>
        <begin position="59"/>
        <end position="78"/>
    </location>
</feature>
<evidence type="ECO:0000313" key="3">
    <source>
        <dbReference type="Proteomes" id="UP000235145"/>
    </source>
</evidence>
<name>A0A9R1VDH0_LACSA</name>
<keyword evidence="1" id="KW-1133">Transmembrane helix</keyword>